<dbReference type="Proteomes" id="UP001151699">
    <property type="component" value="Chromosome A"/>
</dbReference>
<dbReference type="AlphaFoldDB" id="A0A9Q0S743"/>
<keyword evidence="2" id="KW-1185">Reference proteome</keyword>
<organism evidence="1 2">
    <name type="scientific">Pseudolycoriella hygida</name>
    <dbReference type="NCBI Taxonomy" id="35572"/>
    <lineage>
        <taxon>Eukaryota</taxon>
        <taxon>Metazoa</taxon>
        <taxon>Ecdysozoa</taxon>
        <taxon>Arthropoda</taxon>
        <taxon>Hexapoda</taxon>
        <taxon>Insecta</taxon>
        <taxon>Pterygota</taxon>
        <taxon>Neoptera</taxon>
        <taxon>Endopterygota</taxon>
        <taxon>Diptera</taxon>
        <taxon>Nematocera</taxon>
        <taxon>Sciaroidea</taxon>
        <taxon>Sciaridae</taxon>
        <taxon>Pseudolycoriella</taxon>
    </lineage>
</organism>
<comment type="caution">
    <text evidence="1">The sequence shown here is derived from an EMBL/GenBank/DDBJ whole genome shotgun (WGS) entry which is preliminary data.</text>
</comment>
<gene>
    <name evidence="1" type="ORF">Bhyg_01159</name>
</gene>
<reference evidence="1" key="1">
    <citation type="submission" date="2022-07" db="EMBL/GenBank/DDBJ databases">
        <authorList>
            <person name="Trinca V."/>
            <person name="Uliana J.V.C."/>
            <person name="Torres T.T."/>
            <person name="Ward R.J."/>
            <person name="Monesi N."/>
        </authorList>
    </citation>
    <scope>NUCLEOTIDE SEQUENCE</scope>
    <source>
        <strain evidence="1">HSMRA1968</strain>
        <tissue evidence="1">Whole embryos</tissue>
    </source>
</reference>
<sequence>MSLKAIDREGLFTTKRTDKLWIVGNLELVYVICMSFIDCNYDSPSHRTNNFIFIFNAERVSTHQEFICRFENYCTMDVTSRTEEVFILQDFLTGLNVPVDSLTPVGMSKYKPNEFAAQRTVKINCAVDLRRLLPHYVSIATALLGWHTVTLAPPLFEKHLIS</sequence>
<name>A0A9Q0S743_9DIPT</name>
<dbReference type="EMBL" id="WJQU01000001">
    <property type="protein sequence ID" value="KAJ6645950.1"/>
    <property type="molecule type" value="Genomic_DNA"/>
</dbReference>
<protein>
    <submittedName>
        <fullName evidence="1">Uncharacterized protein</fullName>
    </submittedName>
</protein>
<evidence type="ECO:0000313" key="2">
    <source>
        <dbReference type="Proteomes" id="UP001151699"/>
    </source>
</evidence>
<accession>A0A9Q0S743</accession>
<proteinExistence type="predicted"/>
<evidence type="ECO:0000313" key="1">
    <source>
        <dbReference type="EMBL" id="KAJ6645950.1"/>
    </source>
</evidence>